<dbReference type="EMBL" id="JASBWR010000074">
    <property type="protein sequence ID" value="KAJ9098792.1"/>
    <property type="molecule type" value="Genomic_DNA"/>
</dbReference>
<sequence>MRATWRQRRLRHLDRDDTVDMLLNGDFARNPANIRAALLRPRPPLDRQQQDLLRAELIEHFVGQQEEPEDAGIEEDQWVDEEDWADKTANADDLPDDDVSNPSEYPRIDATTRNRQTDTSEAYSNDGQADTFAHEGPVPSLLQQLRQQHREHADPNMSFEEFLAHSGSDIIGASGSGASLRPPPSPQRCEEVDENVQSHTFSRTAARQGSFGDRSRDRAQPLSSRNDDTQTPEETPGTQESMDDEYLRYFTEPNVAEDGPEELIERRRGARMDRERLPRALRDGAGLPEAIQRNPRPRRPRDILNDVDLVRAAIDRDEEVEMGPEPDLDDEEADEGGLMIDGDLDGILEVIDGLVALGKITLRQLPSWMMFGISGKAGLSVGANEVAKASTRSYWNSIIPIVDHWRSQAIDTLQATFGATVFGSLALLFGNIGRTYRTFSSKITSFALQDTAYSRAAAISLGLFDIDMVLLIIAALGEQYLGSFGKVVTEHVDQNSVILKLGFFMSVELLLFPLSMGYFLDFCTLPLFPSGTLRYRWIAQCRNPALTAFVHWLAGTMFMDSLSTAPLDLLLLLLWFPESFRQVKWQDQFKAITRFCFKFLSETLRLSSYFRGIKIVEEEQPGKLEMQLLHLHRRFSNMLSKVTKREVDDNFYEGTYMRVPYADQVILLKPRKNVFIPVDHMGIPKKDADKVLWLMQDRAAVKGHRDPRKDYCMESFIVSLLPF</sequence>
<comment type="caution">
    <text evidence="1">The sequence shown here is derived from an EMBL/GenBank/DDBJ whole genome shotgun (WGS) entry which is preliminary data.</text>
</comment>
<gene>
    <name evidence="1" type="ORF">QFC19_006269</name>
</gene>
<evidence type="ECO:0000313" key="1">
    <source>
        <dbReference type="EMBL" id="KAJ9098792.1"/>
    </source>
</evidence>
<protein>
    <submittedName>
        <fullName evidence="1">Uncharacterized protein</fullName>
    </submittedName>
</protein>
<dbReference type="Proteomes" id="UP001241377">
    <property type="component" value="Unassembled WGS sequence"/>
</dbReference>
<evidence type="ECO:0000313" key="2">
    <source>
        <dbReference type="Proteomes" id="UP001241377"/>
    </source>
</evidence>
<name>A0ACC2VJR9_9TREE</name>
<organism evidence="1 2">
    <name type="scientific">Naganishia cerealis</name>
    <dbReference type="NCBI Taxonomy" id="610337"/>
    <lineage>
        <taxon>Eukaryota</taxon>
        <taxon>Fungi</taxon>
        <taxon>Dikarya</taxon>
        <taxon>Basidiomycota</taxon>
        <taxon>Agaricomycotina</taxon>
        <taxon>Tremellomycetes</taxon>
        <taxon>Filobasidiales</taxon>
        <taxon>Filobasidiaceae</taxon>
        <taxon>Naganishia</taxon>
    </lineage>
</organism>
<reference evidence="1" key="1">
    <citation type="submission" date="2023-04" db="EMBL/GenBank/DDBJ databases">
        <title>Draft Genome sequencing of Naganishia species isolated from polar environments using Oxford Nanopore Technology.</title>
        <authorList>
            <person name="Leo P."/>
            <person name="Venkateswaran K."/>
        </authorList>
    </citation>
    <scope>NUCLEOTIDE SEQUENCE</scope>
    <source>
        <strain evidence="1">MNA-CCFEE 5261</strain>
    </source>
</reference>
<keyword evidence="2" id="KW-1185">Reference proteome</keyword>
<accession>A0ACC2VJR9</accession>
<proteinExistence type="predicted"/>